<dbReference type="Pfam" id="PF16040">
    <property type="entry name" value="APD1-4_N"/>
    <property type="match status" value="1"/>
</dbReference>
<dbReference type="GO" id="GO:0061630">
    <property type="term" value="F:ubiquitin protein ligase activity"/>
    <property type="evidence" value="ECO:0007669"/>
    <property type="project" value="TreeGrafter"/>
</dbReference>
<dbReference type="PANTHER" id="PTHR46858">
    <property type="entry name" value="OS05G0521000 PROTEIN"/>
    <property type="match status" value="1"/>
</dbReference>
<feature type="compositionally biased region" description="Low complexity" evidence="13">
    <location>
        <begin position="82"/>
        <end position="92"/>
    </location>
</feature>
<name>A0AAV0KT76_9ROSI</name>
<dbReference type="GO" id="GO:0016567">
    <property type="term" value="P:protein ubiquitination"/>
    <property type="evidence" value="ECO:0007669"/>
    <property type="project" value="TreeGrafter"/>
</dbReference>
<dbReference type="PANTHER" id="PTHR46858:SF5">
    <property type="entry name" value="E3 UBIQUITIN-PROTEIN LIGASE APD1-RELATED"/>
    <property type="match status" value="1"/>
</dbReference>
<accession>A0AAV0KT76</accession>
<evidence type="ECO:0000256" key="10">
    <source>
        <dbReference type="ARBA" id="ARBA00022989"/>
    </source>
</evidence>
<feature type="compositionally biased region" description="Polar residues" evidence="13">
    <location>
        <begin position="148"/>
        <end position="158"/>
    </location>
</feature>
<evidence type="ECO:0000256" key="6">
    <source>
        <dbReference type="ARBA" id="ARBA00022723"/>
    </source>
</evidence>
<dbReference type="Gene3D" id="3.30.40.10">
    <property type="entry name" value="Zinc/RING finger domain, C3HC4 (zinc finger)"/>
    <property type="match status" value="1"/>
</dbReference>
<dbReference type="SMART" id="SM00184">
    <property type="entry name" value="RING"/>
    <property type="match status" value="1"/>
</dbReference>
<dbReference type="Pfam" id="PF13920">
    <property type="entry name" value="zf-C3HC4_3"/>
    <property type="match status" value="1"/>
</dbReference>
<feature type="region of interest" description="Disordered" evidence="13">
    <location>
        <begin position="57"/>
        <end position="161"/>
    </location>
</feature>
<evidence type="ECO:0000313" key="17">
    <source>
        <dbReference type="Proteomes" id="UP001154282"/>
    </source>
</evidence>
<feature type="compositionally biased region" description="Low complexity" evidence="13">
    <location>
        <begin position="101"/>
        <end position="116"/>
    </location>
</feature>
<dbReference type="GO" id="GO:0009555">
    <property type="term" value="P:pollen development"/>
    <property type="evidence" value="ECO:0007669"/>
    <property type="project" value="UniProtKB-ARBA"/>
</dbReference>
<keyword evidence="8" id="KW-0833">Ubl conjugation pathway</keyword>
<evidence type="ECO:0000256" key="14">
    <source>
        <dbReference type="SAM" id="Phobius"/>
    </source>
</evidence>
<evidence type="ECO:0000256" key="11">
    <source>
        <dbReference type="ARBA" id="ARBA00023136"/>
    </source>
</evidence>
<evidence type="ECO:0000256" key="5">
    <source>
        <dbReference type="ARBA" id="ARBA00022692"/>
    </source>
</evidence>
<evidence type="ECO:0000256" key="2">
    <source>
        <dbReference type="ARBA" id="ARBA00004308"/>
    </source>
</evidence>
<evidence type="ECO:0000313" key="16">
    <source>
        <dbReference type="EMBL" id="CAI0425377.1"/>
    </source>
</evidence>
<feature type="compositionally biased region" description="Basic and acidic residues" evidence="13">
    <location>
        <begin position="126"/>
        <end position="141"/>
    </location>
</feature>
<comment type="caution">
    <text evidence="16">The sequence shown here is derived from an EMBL/GenBank/DDBJ whole genome shotgun (WGS) entry which is preliminary data.</text>
</comment>
<evidence type="ECO:0000259" key="15">
    <source>
        <dbReference type="PROSITE" id="PS50089"/>
    </source>
</evidence>
<keyword evidence="11 14" id="KW-0472">Membrane</keyword>
<dbReference type="GO" id="GO:0000278">
    <property type="term" value="P:mitotic cell cycle"/>
    <property type="evidence" value="ECO:0007669"/>
    <property type="project" value="UniProtKB-ARBA"/>
</dbReference>
<keyword evidence="4" id="KW-0808">Transferase</keyword>
<sequence>EEILAAKLQIAATTILAGEKWSCGLIVFHPRFAVDCCSFFLPIGFPFPSTTCLAMEEGSISTSPPPSFHSSPSHSAIDVDNGGSPSTSGSGTAEVPSGAASQTSTRESSPSSSSQVQEEDEDPGEQESHRFPEPEIGHQQEEVGVSNPGRNSPQTNGLPSLGDDTWSCVTVVLTFWCFISMTLIFGVYGPERLKLGPNCSLLIEPNPLFVQAVKVEELNDSSPGLMLYGFYESPPLDVVETWSDSHSGIVPSNSHEAKSLKVLLVFNVLQIFQEWVYHLNEGSEINISYTVNSSSSAVFLVIAQGEEDFNQWLEEPAYPNVTLLWQVIHGSGAIFQRINRSSLYYVGVGNLNSYKVQVHLKITIRALLYDTSGAYYKCAFPGGLCSLTVLFLAKNPVLLTSPSTEQVSPGKEWYVKLSYEPRWAIYILGIAGMSALMLVGLNVLNKFRSMNGERNGGGGLEPGRAPLLSNKDDDLSSWGSSYESVSSEENDLGELMAGGSVEGGKSSRDGENSSYTRRLCAICFDAPRDCFFLPCGHCVACFACGTRIAEASGSCPICRRQMKKVRKIYTV</sequence>
<dbReference type="AlphaFoldDB" id="A0AAV0KT76"/>
<dbReference type="InterPro" id="IPR032008">
    <property type="entry name" value="APD1-4_N"/>
</dbReference>
<protein>
    <recommendedName>
        <fullName evidence="15">RING-type domain-containing protein</fullName>
    </recommendedName>
</protein>
<feature type="transmembrane region" description="Helical" evidence="14">
    <location>
        <begin position="169"/>
        <end position="188"/>
    </location>
</feature>
<dbReference type="Pfam" id="PF16041">
    <property type="entry name" value="APD1-4_M"/>
    <property type="match status" value="1"/>
</dbReference>
<evidence type="ECO:0000256" key="12">
    <source>
        <dbReference type="PROSITE-ProRule" id="PRU00175"/>
    </source>
</evidence>
<keyword evidence="17" id="KW-1185">Reference proteome</keyword>
<dbReference type="Proteomes" id="UP001154282">
    <property type="component" value="Unassembled WGS sequence"/>
</dbReference>
<dbReference type="EMBL" id="CAMGYJ010000005">
    <property type="protein sequence ID" value="CAI0425377.1"/>
    <property type="molecule type" value="Genomic_DNA"/>
</dbReference>
<dbReference type="InterPro" id="IPR032010">
    <property type="entry name" value="APD1-4_M"/>
</dbReference>
<feature type="transmembrane region" description="Helical" evidence="14">
    <location>
        <begin position="423"/>
        <end position="444"/>
    </location>
</feature>
<evidence type="ECO:0000256" key="7">
    <source>
        <dbReference type="ARBA" id="ARBA00022771"/>
    </source>
</evidence>
<evidence type="ECO:0000256" key="4">
    <source>
        <dbReference type="ARBA" id="ARBA00022679"/>
    </source>
</evidence>
<keyword evidence="7 12" id="KW-0863">Zinc-finger</keyword>
<evidence type="ECO:0000256" key="1">
    <source>
        <dbReference type="ARBA" id="ARBA00004141"/>
    </source>
</evidence>
<keyword evidence="10 14" id="KW-1133">Transmembrane helix</keyword>
<gene>
    <name evidence="16" type="ORF">LITE_LOCUS20365</name>
</gene>
<evidence type="ECO:0000256" key="13">
    <source>
        <dbReference type="SAM" id="MobiDB-lite"/>
    </source>
</evidence>
<evidence type="ECO:0000256" key="3">
    <source>
        <dbReference type="ARBA" id="ARBA00004906"/>
    </source>
</evidence>
<evidence type="ECO:0000256" key="9">
    <source>
        <dbReference type="ARBA" id="ARBA00022833"/>
    </source>
</evidence>
<keyword evidence="6" id="KW-0479">Metal-binding</keyword>
<keyword evidence="9" id="KW-0862">Zinc</keyword>
<comment type="subcellular location">
    <subcellularLocation>
        <location evidence="2">Endomembrane system</location>
    </subcellularLocation>
    <subcellularLocation>
        <location evidence="1">Membrane</location>
        <topology evidence="1">Multi-pass membrane protein</topology>
    </subcellularLocation>
</comment>
<dbReference type="InterPro" id="IPR013083">
    <property type="entry name" value="Znf_RING/FYVE/PHD"/>
</dbReference>
<proteinExistence type="predicted"/>
<evidence type="ECO:0000256" key="8">
    <source>
        <dbReference type="ARBA" id="ARBA00022786"/>
    </source>
</evidence>
<dbReference type="PROSITE" id="PS50089">
    <property type="entry name" value="ZF_RING_2"/>
    <property type="match status" value="1"/>
</dbReference>
<comment type="pathway">
    <text evidence="3">Protein modification; protein ubiquitination.</text>
</comment>
<dbReference type="GO" id="GO:0008270">
    <property type="term" value="F:zinc ion binding"/>
    <property type="evidence" value="ECO:0007669"/>
    <property type="project" value="UniProtKB-KW"/>
</dbReference>
<keyword evidence="5 14" id="KW-0812">Transmembrane</keyword>
<reference evidence="16" key="1">
    <citation type="submission" date="2022-08" db="EMBL/GenBank/DDBJ databases">
        <authorList>
            <person name="Gutierrez-Valencia J."/>
        </authorList>
    </citation>
    <scope>NUCLEOTIDE SEQUENCE</scope>
</reference>
<dbReference type="InterPro" id="IPR001841">
    <property type="entry name" value="Znf_RING"/>
</dbReference>
<feature type="domain" description="RING-type" evidence="15">
    <location>
        <begin position="520"/>
        <end position="559"/>
    </location>
</feature>
<organism evidence="16 17">
    <name type="scientific">Linum tenue</name>
    <dbReference type="NCBI Taxonomy" id="586396"/>
    <lineage>
        <taxon>Eukaryota</taxon>
        <taxon>Viridiplantae</taxon>
        <taxon>Streptophyta</taxon>
        <taxon>Embryophyta</taxon>
        <taxon>Tracheophyta</taxon>
        <taxon>Spermatophyta</taxon>
        <taxon>Magnoliopsida</taxon>
        <taxon>eudicotyledons</taxon>
        <taxon>Gunneridae</taxon>
        <taxon>Pentapetalae</taxon>
        <taxon>rosids</taxon>
        <taxon>fabids</taxon>
        <taxon>Malpighiales</taxon>
        <taxon>Linaceae</taxon>
        <taxon>Linum</taxon>
    </lineage>
</organism>
<dbReference type="GO" id="GO:0009705">
    <property type="term" value="C:plant-type vacuole membrane"/>
    <property type="evidence" value="ECO:0007669"/>
    <property type="project" value="TreeGrafter"/>
</dbReference>
<dbReference type="SUPFAM" id="SSF57850">
    <property type="entry name" value="RING/U-box"/>
    <property type="match status" value="1"/>
</dbReference>
<dbReference type="FunFam" id="3.30.40.10:FF:000658">
    <property type="entry name" value="E3 ubiquitin-protein ligase APD2"/>
    <property type="match status" value="1"/>
</dbReference>
<feature type="transmembrane region" description="Helical" evidence="14">
    <location>
        <begin position="374"/>
        <end position="393"/>
    </location>
</feature>
<dbReference type="GO" id="GO:0005768">
    <property type="term" value="C:endosome"/>
    <property type="evidence" value="ECO:0007669"/>
    <property type="project" value="TreeGrafter"/>
</dbReference>
<feature type="non-terminal residue" evidence="16">
    <location>
        <position position="1"/>
    </location>
</feature>